<organism evidence="1 2">
    <name type="scientific">Arctium lappa</name>
    <name type="common">Greater burdock</name>
    <name type="synonym">Lappa major</name>
    <dbReference type="NCBI Taxonomy" id="4217"/>
    <lineage>
        <taxon>Eukaryota</taxon>
        <taxon>Viridiplantae</taxon>
        <taxon>Streptophyta</taxon>
        <taxon>Embryophyta</taxon>
        <taxon>Tracheophyta</taxon>
        <taxon>Spermatophyta</taxon>
        <taxon>Magnoliopsida</taxon>
        <taxon>eudicotyledons</taxon>
        <taxon>Gunneridae</taxon>
        <taxon>Pentapetalae</taxon>
        <taxon>asterids</taxon>
        <taxon>campanulids</taxon>
        <taxon>Asterales</taxon>
        <taxon>Asteraceae</taxon>
        <taxon>Carduoideae</taxon>
        <taxon>Cardueae</taxon>
        <taxon>Arctiinae</taxon>
        <taxon>Arctium</taxon>
    </lineage>
</organism>
<evidence type="ECO:0000313" key="2">
    <source>
        <dbReference type="Proteomes" id="UP001055879"/>
    </source>
</evidence>
<dbReference type="EMBL" id="CM042050">
    <property type="protein sequence ID" value="KAI3733453.1"/>
    <property type="molecule type" value="Genomic_DNA"/>
</dbReference>
<protein>
    <submittedName>
        <fullName evidence="1">Uncharacterized protein</fullName>
    </submittedName>
</protein>
<evidence type="ECO:0000313" key="1">
    <source>
        <dbReference type="EMBL" id="KAI3733453.1"/>
    </source>
</evidence>
<keyword evidence="2" id="KW-1185">Reference proteome</keyword>
<proteinExistence type="predicted"/>
<sequence length="368" mass="40278">MPPSILRLSDGGDSNVTLQAPFTVLTTSKKRKRPPMIEIPNVLQEIESSAAKFTPENCESRSDGVFSSSGFGVGVCSVKGRKSFMEDAHTIVSSSNADKGFFGVYDGHGGSKAAEFVAKNLHSNVFEMLDKCSENTTTEEVVKAAFIKTDDEFLKQGLESGTCCVTALIKGKDLVVSNLGDCRAVLSRKGKVETLTKDHRASHEDERKRIEDKGGYVELHRGTWRVHGILAVSRSIGDAHLKDWVVGEPETKVLPLTKDLEYLVLASDGLWDEVGNQEAIDVVTRCMLPPKVKKVYRMKQTVKNNRKGNENEEPRPKVKTKTPNQNQNSEPGPGTGLVEACKELVNLGVSKGSLDDITVMIVDLKAFQ</sequence>
<dbReference type="Proteomes" id="UP001055879">
    <property type="component" value="Linkage Group LG04"/>
</dbReference>
<name>A0ACB9CGS6_ARCLA</name>
<reference evidence="2" key="1">
    <citation type="journal article" date="2022" name="Mol. Ecol. Resour.">
        <title>The genomes of chicory, endive, great burdock and yacon provide insights into Asteraceae palaeo-polyploidization history and plant inulin production.</title>
        <authorList>
            <person name="Fan W."/>
            <person name="Wang S."/>
            <person name="Wang H."/>
            <person name="Wang A."/>
            <person name="Jiang F."/>
            <person name="Liu H."/>
            <person name="Zhao H."/>
            <person name="Xu D."/>
            <person name="Zhang Y."/>
        </authorList>
    </citation>
    <scope>NUCLEOTIDE SEQUENCE [LARGE SCALE GENOMIC DNA]</scope>
    <source>
        <strain evidence="2">cv. Niubang</strain>
    </source>
</reference>
<reference evidence="1 2" key="2">
    <citation type="journal article" date="2022" name="Mol. Ecol. Resour.">
        <title>The genomes of chicory, endive, great burdock and yacon provide insights into Asteraceae paleo-polyploidization history and plant inulin production.</title>
        <authorList>
            <person name="Fan W."/>
            <person name="Wang S."/>
            <person name="Wang H."/>
            <person name="Wang A."/>
            <person name="Jiang F."/>
            <person name="Liu H."/>
            <person name="Zhao H."/>
            <person name="Xu D."/>
            <person name="Zhang Y."/>
        </authorList>
    </citation>
    <scope>NUCLEOTIDE SEQUENCE [LARGE SCALE GENOMIC DNA]</scope>
    <source>
        <strain evidence="2">cv. Niubang</strain>
    </source>
</reference>
<accession>A0ACB9CGS6</accession>
<gene>
    <name evidence="1" type="ORF">L6452_12896</name>
</gene>
<comment type="caution">
    <text evidence="1">The sequence shown here is derived from an EMBL/GenBank/DDBJ whole genome shotgun (WGS) entry which is preliminary data.</text>
</comment>